<protein>
    <submittedName>
        <fullName evidence="1">Uncharacterized protein contains CXXC motif</fullName>
    </submittedName>
</protein>
<evidence type="ECO:0000313" key="2">
    <source>
        <dbReference type="Proteomes" id="UP000001349"/>
    </source>
</evidence>
<evidence type="ECO:0000313" key="1">
    <source>
        <dbReference type="EMBL" id="ACL76347.1"/>
    </source>
</evidence>
<name>B8I3K4_RUMCH</name>
<keyword evidence="2" id="KW-1185">Reference proteome</keyword>
<gene>
    <name evidence="1" type="ordered locus">Ccel_1999</name>
</gene>
<organism evidence="1 2">
    <name type="scientific">Ruminiclostridium cellulolyticum (strain ATCC 35319 / DSM 5812 / JCM 6584 / H10)</name>
    <name type="common">Clostridium cellulolyticum</name>
    <dbReference type="NCBI Taxonomy" id="394503"/>
    <lineage>
        <taxon>Bacteria</taxon>
        <taxon>Bacillati</taxon>
        <taxon>Bacillota</taxon>
        <taxon>Clostridia</taxon>
        <taxon>Eubacteriales</taxon>
        <taxon>Oscillospiraceae</taxon>
        <taxon>Ruminiclostridium</taxon>
    </lineage>
</organism>
<dbReference type="KEGG" id="cce:Ccel_1999"/>
<dbReference type="RefSeq" id="WP_015925451.1">
    <property type="nucleotide sequence ID" value="NC_011898.1"/>
</dbReference>
<sequence>MEQERVNCLKCKHYFITYDARMPYGCKLFGFKGRQMPSVSVRQSSGNECEGYTVKNKQKKT</sequence>
<dbReference type="AlphaFoldDB" id="B8I3K4"/>
<dbReference type="OrthoDB" id="9807346at2"/>
<reference evidence="1 2" key="1">
    <citation type="submission" date="2009-01" db="EMBL/GenBank/DDBJ databases">
        <title>Complete sequence of Clostridium cellulolyticum H10.</title>
        <authorList>
            <consortium name="US DOE Joint Genome Institute"/>
            <person name="Lucas S."/>
            <person name="Copeland A."/>
            <person name="Lapidus A."/>
            <person name="Glavina del Rio T."/>
            <person name="Dalin E."/>
            <person name="Tice H."/>
            <person name="Bruce D."/>
            <person name="Goodwin L."/>
            <person name="Pitluck S."/>
            <person name="Chertkov O."/>
            <person name="Saunders E."/>
            <person name="Brettin T."/>
            <person name="Detter J.C."/>
            <person name="Han C."/>
            <person name="Larimer F."/>
            <person name="Land M."/>
            <person name="Hauser L."/>
            <person name="Kyrpides N."/>
            <person name="Ivanova N."/>
            <person name="Zhou J."/>
            <person name="Richardson P."/>
        </authorList>
    </citation>
    <scope>NUCLEOTIDE SEQUENCE [LARGE SCALE GENOMIC DNA]</scope>
    <source>
        <strain evidence="2">ATCC 35319 / DSM 5812 / JCM 6584 / H10</strain>
    </source>
</reference>
<dbReference type="STRING" id="394503.Ccel_1999"/>
<dbReference type="eggNOG" id="ENOG5033AUC">
    <property type="taxonomic scope" value="Bacteria"/>
</dbReference>
<proteinExistence type="predicted"/>
<accession>B8I3K4</accession>
<dbReference type="Proteomes" id="UP000001349">
    <property type="component" value="Chromosome"/>
</dbReference>
<dbReference type="EMBL" id="CP001348">
    <property type="protein sequence ID" value="ACL76347.1"/>
    <property type="molecule type" value="Genomic_DNA"/>
</dbReference>
<dbReference type="HOGENOM" id="CLU_197489_1_0_9"/>